<sequence>MNVSNTDNTIEMNNLSSQDTSQQQHLLMSSFDNTDDISTKIQDPDDDDDNNSIASSNDNFLSPMSSLADDRLTRPANNNGINLPFPYSSSSASTQIGSLQDDGITARLENGVNQLDSSTSNDNVNNNNLNSNNNISSNDNDNDNTNSLQQMGAATTASGFYQRFQNQARYTWFNAPLLRFFHRDNRYAVLSNDPNSPQPPQIQGPGGPTSTGRSRRVIGETNDGVFSNMSAKPTVQTAAELAEAQGRLPTYEEAASDPTPPYWEAAIMAGYDDEIFVDGLPVGNILNFFWNMMVSISFQFVGFIITYLLHTSHAAKNGSQAGLGFTLISYGLTALPLGSYTGVKGDGDNGINENKFGPDMANAIDVDHSQILDGSLNEYSSELGGLDSGNGGVEGDDDASDGDGSFTDSPFFSYSLIALGVFIILKALIDYFRAKRKERQLLNPPVGPPVVV</sequence>
<accession>A0ACB5U1C4</accession>
<name>A0ACB5U1C4_AMBMO</name>
<protein>
    <submittedName>
        <fullName evidence="1">Unnamed protein product</fullName>
    </submittedName>
</protein>
<gene>
    <name evidence="1" type="ORF">Amon02_001059300</name>
</gene>
<evidence type="ECO:0000313" key="2">
    <source>
        <dbReference type="Proteomes" id="UP001165064"/>
    </source>
</evidence>
<reference evidence="1" key="1">
    <citation type="submission" date="2023-04" db="EMBL/GenBank/DDBJ databases">
        <title>Ambrosiozyma monospora NBRC 10751.</title>
        <authorList>
            <person name="Ichikawa N."/>
            <person name="Sato H."/>
            <person name="Tonouchi N."/>
        </authorList>
    </citation>
    <scope>NUCLEOTIDE SEQUENCE</scope>
    <source>
        <strain evidence="1">NBRC 10751</strain>
    </source>
</reference>
<proteinExistence type="predicted"/>
<dbReference type="Proteomes" id="UP001165064">
    <property type="component" value="Unassembled WGS sequence"/>
</dbReference>
<organism evidence="1 2">
    <name type="scientific">Ambrosiozyma monospora</name>
    <name type="common">Yeast</name>
    <name type="synonym">Endomycopsis monosporus</name>
    <dbReference type="NCBI Taxonomy" id="43982"/>
    <lineage>
        <taxon>Eukaryota</taxon>
        <taxon>Fungi</taxon>
        <taxon>Dikarya</taxon>
        <taxon>Ascomycota</taxon>
        <taxon>Saccharomycotina</taxon>
        <taxon>Pichiomycetes</taxon>
        <taxon>Pichiales</taxon>
        <taxon>Pichiaceae</taxon>
        <taxon>Ambrosiozyma</taxon>
    </lineage>
</organism>
<dbReference type="EMBL" id="BSXS01010828">
    <property type="protein sequence ID" value="GME99018.1"/>
    <property type="molecule type" value="Genomic_DNA"/>
</dbReference>
<comment type="caution">
    <text evidence="1">The sequence shown here is derived from an EMBL/GenBank/DDBJ whole genome shotgun (WGS) entry which is preliminary data.</text>
</comment>
<evidence type="ECO:0000313" key="1">
    <source>
        <dbReference type="EMBL" id="GME99018.1"/>
    </source>
</evidence>
<keyword evidence="2" id="KW-1185">Reference proteome</keyword>